<dbReference type="PANTHER" id="PTHR11223">
    <property type="entry name" value="EXPORTIN 1/5"/>
    <property type="match status" value="1"/>
</dbReference>
<dbReference type="Gramene" id="TKW00833">
    <property type="protein sequence ID" value="TKW00833"/>
    <property type="gene ID" value="SEVIR_8G138300v2"/>
</dbReference>
<dbReference type="GO" id="GO:0005049">
    <property type="term" value="F:nuclear export signal receptor activity"/>
    <property type="evidence" value="ECO:0007669"/>
    <property type="project" value="InterPro"/>
</dbReference>
<keyword evidence="3" id="KW-1185">Reference proteome</keyword>
<organism evidence="2 3">
    <name type="scientific">Setaria viridis</name>
    <name type="common">Green bristlegrass</name>
    <name type="synonym">Setaria italica subsp. viridis</name>
    <dbReference type="NCBI Taxonomy" id="4556"/>
    <lineage>
        <taxon>Eukaryota</taxon>
        <taxon>Viridiplantae</taxon>
        <taxon>Streptophyta</taxon>
        <taxon>Embryophyta</taxon>
        <taxon>Tracheophyta</taxon>
        <taxon>Spermatophyta</taxon>
        <taxon>Magnoliopsida</taxon>
        <taxon>Liliopsida</taxon>
        <taxon>Poales</taxon>
        <taxon>Poaceae</taxon>
        <taxon>PACMAD clade</taxon>
        <taxon>Panicoideae</taxon>
        <taxon>Panicodae</taxon>
        <taxon>Paniceae</taxon>
        <taxon>Cenchrinae</taxon>
        <taxon>Setaria</taxon>
    </lineage>
</organism>
<dbReference type="Gene3D" id="1.25.10.10">
    <property type="entry name" value="Leucine-rich Repeat Variant"/>
    <property type="match status" value="1"/>
</dbReference>
<dbReference type="InterPro" id="IPR045478">
    <property type="entry name" value="Exportin-5_C"/>
</dbReference>
<reference evidence="2" key="1">
    <citation type="submission" date="2019-03" db="EMBL/GenBank/DDBJ databases">
        <title>WGS assembly of Setaria viridis.</title>
        <authorList>
            <person name="Huang P."/>
            <person name="Jenkins J."/>
            <person name="Grimwood J."/>
            <person name="Barry K."/>
            <person name="Healey A."/>
            <person name="Mamidi S."/>
            <person name="Sreedasyam A."/>
            <person name="Shu S."/>
            <person name="Feldman M."/>
            <person name="Wu J."/>
            <person name="Yu Y."/>
            <person name="Chen C."/>
            <person name="Johnson J."/>
            <person name="Rokhsar D."/>
            <person name="Baxter I."/>
            <person name="Schmutz J."/>
            <person name="Brutnell T."/>
            <person name="Kellogg E."/>
        </authorList>
    </citation>
    <scope>NUCLEOTIDE SEQUENCE [LARGE SCALE GENOMIC DNA]</scope>
</reference>
<dbReference type="PANTHER" id="PTHR11223:SF11">
    <property type="entry name" value="OS11G0519500 PROTEIN"/>
    <property type="match status" value="1"/>
</dbReference>
<dbReference type="EMBL" id="CM016559">
    <property type="protein sequence ID" value="TKW00833.1"/>
    <property type="molecule type" value="Genomic_DNA"/>
</dbReference>
<dbReference type="GO" id="GO:0005737">
    <property type="term" value="C:cytoplasm"/>
    <property type="evidence" value="ECO:0007669"/>
    <property type="project" value="TreeGrafter"/>
</dbReference>
<dbReference type="InterPro" id="IPR011989">
    <property type="entry name" value="ARM-like"/>
</dbReference>
<dbReference type="Pfam" id="PF19273">
    <property type="entry name" value="Exportin-5"/>
    <property type="match status" value="1"/>
</dbReference>
<dbReference type="GO" id="GO:0000056">
    <property type="term" value="P:ribosomal small subunit export from nucleus"/>
    <property type="evidence" value="ECO:0007669"/>
    <property type="project" value="TreeGrafter"/>
</dbReference>
<feature type="domain" description="Exportin-5 C-terminal" evidence="1">
    <location>
        <begin position="76"/>
        <end position="466"/>
    </location>
</feature>
<proteinExistence type="predicted"/>
<evidence type="ECO:0000313" key="2">
    <source>
        <dbReference type="EMBL" id="TKW00833.1"/>
    </source>
</evidence>
<dbReference type="GO" id="GO:0006611">
    <property type="term" value="P:protein export from nucleus"/>
    <property type="evidence" value="ECO:0007669"/>
    <property type="project" value="InterPro"/>
</dbReference>
<evidence type="ECO:0000259" key="1">
    <source>
        <dbReference type="Pfam" id="PF19273"/>
    </source>
</evidence>
<dbReference type="Proteomes" id="UP000298652">
    <property type="component" value="Chromosome 8"/>
</dbReference>
<gene>
    <name evidence="2" type="ORF">SEVIR_8G138300v2</name>
</gene>
<accession>A0A4U6TIV4</accession>
<dbReference type="InterPro" id="IPR045065">
    <property type="entry name" value="XPO1/5"/>
</dbReference>
<protein>
    <recommendedName>
        <fullName evidence="1">Exportin-5 C-terminal domain-containing protein</fullName>
    </recommendedName>
</protein>
<dbReference type="GO" id="GO:0005634">
    <property type="term" value="C:nucleus"/>
    <property type="evidence" value="ECO:0007669"/>
    <property type="project" value="TreeGrafter"/>
</dbReference>
<dbReference type="AlphaFoldDB" id="A0A4U6TIV4"/>
<dbReference type="GO" id="GO:0000055">
    <property type="term" value="P:ribosomal large subunit export from nucleus"/>
    <property type="evidence" value="ECO:0007669"/>
    <property type="project" value="TreeGrafter"/>
</dbReference>
<name>A0A4U6TIV4_SETVI</name>
<evidence type="ECO:0000313" key="3">
    <source>
        <dbReference type="Proteomes" id="UP000298652"/>
    </source>
</evidence>
<sequence length="978" mass="114225">MLVTCTTNKREIPMDAAAVELEIQRLMDIHIFDTDADCGSNTCERDNNGADYSKESNELVNERKSVIGEGKLHQLLAEHTTLSESFIFAATCPGFDEDKLAPLLSSLKDVWTHPQWKACLELLCCDNMFRKAVLKIVKFFEQELKNCREGYLHEKGQISYSTLITLVPLVIPPLLKLLRFVHALWTDEAEFFLRKELREAKRMNSCEQDFSILGAELKCREENELGKWLQQIRESGYNFLGLCACIDGAFSELLDSSSISAAIMENVRSMEFWHLTRLIDLIIIPFVKHCPRKLREEWMFKFFVPLLDYCEDKLRYSWLNLLYSGQADVPCCLGYLCESEETIKHMENYLLLDLTRKFSKLLGSLCSSELNGSLFHVNLNPKHDMIATSGELKCTLSSSIVGYILLNDCFKTLSMNLFGWWVDDEATINAVPFCNALVQVAVATNNKKLRRFVEDDMLPALIRRLCDGLPCMVQRTISKLSNQMIPPIQKANKDLLILCQNIYTLCVRSQDLEGEDQDYGNGAYQFDDWFAKQKNDLMVKAYSPIPENFPDELWNWEFEEEFQRYLPTYIDLLHEVDAMDYCLEDDCFERVRIFEKLSPEFKIRHAINNCMDRNIFLTSNILQRKMPAAYLEQIADQMIKWLCKLIDLKPYIQISDSWRSVMDHLRKNFVINLNHFGLDTEYAVDMFFNSILLFWEPQFHPLIREDQKETLMRIARQLVLAENNKCYRPLDLDPQDFMDHLQPYVCSYIYRKKEEAGYFTAKEQVKMHEEFDKYLASGKLDDDITEFGPLQDGMAKKIFDKHIAKSQFAGLNMELIKDSLKERALIVKRHRQIDTYSECLRRTLTNEKMKVCLEELMKELKHEGFFNVSNSNMIWEDNFLELVGRFENLVFRGHGFPKSLVVQGIMDYWEISQRSGLAWQDSFEEVVGVAAGRWKSDLELLWMDMRYYEGLYYDLLRHPLEKIFPRKAEAQKDLRAVG</sequence>
<dbReference type="OMA" id="LPCAVQK"/>